<protein>
    <recommendedName>
        <fullName evidence="2">Dienelactone hydrolase domain-containing protein</fullName>
    </recommendedName>
</protein>
<dbReference type="PANTHER" id="PTHR22946:SF9">
    <property type="entry name" value="POLYKETIDE TRANSFERASE AF380"/>
    <property type="match status" value="1"/>
</dbReference>
<organism evidence="3 4">
    <name type="scientific">Actibacterium mucosum KCTC 23349</name>
    <dbReference type="NCBI Taxonomy" id="1454373"/>
    <lineage>
        <taxon>Bacteria</taxon>
        <taxon>Pseudomonadati</taxon>
        <taxon>Pseudomonadota</taxon>
        <taxon>Alphaproteobacteria</taxon>
        <taxon>Rhodobacterales</taxon>
        <taxon>Roseobacteraceae</taxon>
        <taxon>Actibacterium</taxon>
    </lineage>
</organism>
<evidence type="ECO:0000313" key="3">
    <source>
        <dbReference type="EMBL" id="KAJ56651.1"/>
    </source>
</evidence>
<evidence type="ECO:0000256" key="1">
    <source>
        <dbReference type="ARBA" id="ARBA00022801"/>
    </source>
</evidence>
<dbReference type="InterPro" id="IPR029058">
    <property type="entry name" value="AB_hydrolase_fold"/>
</dbReference>
<dbReference type="Proteomes" id="UP000026249">
    <property type="component" value="Unassembled WGS sequence"/>
</dbReference>
<dbReference type="Gene3D" id="3.40.50.1820">
    <property type="entry name" value="alpha/beta hydrolase"/>
    <property type="match status" value="1"/>
</dbReference>
<dbReference type="InterPro" id="IPR050261">
    <property type="entry name" value="FrsA_esterase"/>
</dbReference>
<dbReference type="AlphaFoldDB" id="A0A037ZP97"/>
<keyword evidence="1" id="KW-0378">Hydrolase</keyword>
<comment type="caution">
    <text evidence="3">The sequence shown here is derived from an EMBL/GenBank/DDBJ whole genome shotgun (WGS) entry which is preliminary data.</text>
</comment>
<dbReference type="Pfam" id="PF01738">
    <property type="entry name" value="DLH"/>
    <property type="match status" value="1"/>
</dbReference>
<sequence>MLAGVLATGVAAEERVLTVASSNPFSFPQALQAGPGGDLQVNGAVSLPHGASVNAPVGAVLFVHGAGGPQRFHQDWRAVFRAAGFATAHANHFTPRGGGSAVGDHIDLTGAAMATDALNILSALAALPEIDADKIVIAGTSKGGGVALYTAWAPLVRAISGETQFAAHLAIYPTCMHWDVANHTGAPIRVIVGTQDDWTGHDQCVAAMAHLAGQGVPATTLSLQGAAHGFDSRRPLHKVTQAFDVRACRFSMDVEGVEYANAQPMNAPKAKRAALGTCVKRGAHYGGDTGATKIARDHVRALLATIAAR</sequence>
<dbReference type="PANTHER" id="PTHR22946">
    <property type="entry name" value="DIENELACTONE HYDROLASE DOMAIN-CONTAINING PROTEIN-RELATED"/>
    <property type="match status" value="1"/>
</dbReference>
<gene>
    <name evidence="3" type="ORF">ACMU_06825</name>
</gene>
<dbReference type="SUPFAM" id="SSF53474">
    <property type="entry name" value="alpha/beta-Hydrolases"/>
    <property type="match status" value="1"/>
</dbReference>
<feature type="domain" description="Dienelactone hydrolase" evidence="2">
    <location>
        <begin position="111"/>
        <end position="236"/>
    </location>
</feature>
<dbReference type="GO" id="GO:0052689">
    <property type="term" value="F:carboxylic ester hydrolase activity"/>
    <property type="evidence" value="ECO:0007669"/>
    <property type="project" value="UniProtKB-ARBA"/>
</dbReference>
<keyword evidence="4" id="KW-1185">Reference proteome</keyword>
<dbReference type="InterPro" id="IPR002925">
    <property type="entry name" value="Dienelactn_hydro"/>
</dbReference>
<accession>A0A037ZP97</accession>
<dbReference type="EMBL" id="JFKE01000002">
    <property type="protein sequence ID" value="KAJ56651.1"/>
    <property type="molecule type" value="Genomic_DNA"/>
</dbReference>
<name>A0A037ZP97_9RHOB</name>
<proteinExistence type="predicted"/>
<evidence type="ECO:0000313" key="4">
    <source>
        <dbReference type="Proteomes" id="UP000026249"/>
    </source>
</evidence>
<reference evidence="3 4" key="1">
    <citation type="submission" date="2014-03" db="EMBL/GenBank/DDBJ databases">
        <title>Draft Genome Sequence of Actibacterium mucosum KCTC 23349, a Marine Alphaproteobacterium with Complex Ionic Requirements Isolated from Mediterranean Seawater at Malvarrosa Beach, Valencia, Spain.</title>
        <authorList>
            <person name="Arahal D.R."/>
            <person name="Shao Z."/>
            <person name="Lai Q."/>
            <person name="Pujalte M.J."/>
        </authorList>
    </citation>
    <scope>NUCLEOTIDE SEQUENCE [LARGE SCALE GENOMIC DNA]</scope>
    <source>
        <strain evidence="3 4">KCTC 23349</strain>
    </source>
</reference>
<dbReference type="STRING" id="1454373.ACMU_06825"/>
<evidence type="ECO:0000259" key="2">
    <source>
        <dbReference type="Pfam" id="PF01738"/>
    </source>
</evidence>